<evidence type="ECO:0000313" key="3">
    <source>
        <dbReference type="Proteomes" id="UP000660381"/>
    </source>
</evidence>
<accession>A0ABR8J7W1</accession>
<reference evidence="2 3" key="1">
    <citation type="journal article" date="2020" name="ISME J.">
        <title>Comparative genomics reveals insights into cyanobacterial evolution and habitat adaptation.</title>
        <authorList>
            <person name="Chen M.Y."/>
            <person name="Teng W.K."/>
            <person name="Zhao L."/>
            <person name="Hu C.X."/>
            <person name="Zhou Y.K."/>
            <person name="Han B.P."/>
            <person name="Song L.R."/>
            <person name="Shu W.S."/>
        </authorList>
    </citation>
    <scope>NUCLEOTIDE SEQUENCE [LARGE SCALE GENOMIC DNA]</scope>
    <source>
        <strain evidence="2 3">FACHB-362</strain>
    </source>
</reference>
<dbReference type="EMBL" id="JACJTQ010000044">
    <property type="protein sequence ID" value="MBD2694300.1"/>
    <property type="molecule type" value="Genomic_DNA"/>
</dbReference>
<evidence type="ECO:0000313" key="2">
    <source>
        <dbReference type="EMBL" id="MBD2694300.1"/>
    </source>
</evidence>
<evidence type="ECO:0000256" key="1">
    <source>
        <dbReference type="SAM" id="SignalP"/>
    </source>
</evidence>
<keyword evidence="3" id="KW-1185">Reference proteome</keyword>
<comment type="caution">
    <text evidence="2">The sequence shown here is derived from an EMBL/GenBank/DDBJ whole genome shotgun (WGS) entry which is preliminary data.</text>
</comment>
<gene>
    <name evidence="2" type="ORF">H6G68_21565</name>
</gene>
<sequence length="182" mass="20306">MRTIRHLTKVSTLTGVVLTSLLVSSHPVAAQRACVVTDSGNVVCGRLQQNSQKPSSVKNQTLEFEHINVTLQGCKRSSSTVNCYFLLTAKQDSDVEFNCYRSKMFDLYGSEHLCRQAQIGKSKGDNSAQTRMLKGIPLKAIATFKEVPTQVKEIAAIEVQVNPYVDYWRSYNAVFRNTPISE</sequence>
<feature type="chain" id="PRO_5045721157" description="DUF3015 domain-containing protein" evidence="1">
    <location>
        <begin position="30"/>
        <end position="182"/>
    </location>
</feature>
<dbReference type="RefSeq" id="WP_190908476.1">
    <property type="nucleotide sequence ID" value="NZ_JACJTQ010000044.1"/>
</dbReference>
<protein>
    <recommendedName>
        <fullName evidence="4">DUF3015 domain-containing protein</fullName>
    </recommendedName>
</protein>
<dbReference type="Proteomes" id="UP000660381">
    <property type="component" value="Unassembled WGS sequence"/>
</dbReference>
<evidence type="ECO:0008006" key="4">
    <source>
        <dbReference type="Google" id="ProtNLM"/>
    </source>
</evidence>
<keyword evidence="1" id="KW-0732">Signal</keyword>
<feature type="signal peptide" evidence="1">
    <location>
        <begin position="1"/>
        <end position="29"/>
    </location>
</feature>
<name>A0ABR8J7W1_9NOST</name>
<organism evidence="2 3">
    <name type="scientific">Anabaena catenula FACHB-362</name>
    <dbReference type="NCBI Taxonomy" id="2692877"/>
    <lineage>
        <taxon>Bacteria</taxon>
        <taxon>Bacillati</taxon>
        <taxon>Cyanobacteriota</taxon>
        <taxon>Cyanophyceae</taxon>
        <taxon>Nostocales</taxon>
        <taxon>Nostocaceae</taxon>
        <taxon>Anabaena</taxon>
    </lineage>
</organism>
<proteinExistence type="predicted"/>